<organism evidence="1 2">
    <name type="scientific">Symbiodinium microadriaticum</name>
    <name type="common">Dinoflagellate</name>
    <name type="synonym">Zooxanthella microadriatica</name>
    <dbReference type="NCBI Taxonomy" id="2951"/>
    <lineage>
        <taxon>Eukaryota</taxon>
        <taxon>Sar</taxon>
        <taxon>Alveolata</taxon>
        <taxon>Dinophyceae</taxon>
        <taxon>Suessiales</taxon>
        <taxon>Symbiodiniaceae</taxon>
        <taxon>Symbiodinium</taxon>
    </lineage>
</organism>
<dbReference type="EMBL" id="LSRX01000194">
    <property type="protein sequence ID" value="OLQ05125.1"/>
    <property type="molecule type" value="Genomic_DNA"/>
</dbReference>
<dbReference type="Proteomes" id="UP000186817">
    <property type="component" value="Unassembled WGS sequence"/>
</dbReference>
<evidence type="ECO:0000313" key="2">
    <source>
        <dbReference type="Proteomes" id="UP000186817"/>
    </source>
</evidence>
<name>A0A1Q9ECG1_SYMMI</name>
<accession>A0A1Q9ECG1</accession>
<proteinExistence type="predicted"/>
<reference evidence="1 2" key="1">
    <citation type="submission" date="2016-02" db="EMBL/GenBank/DDBJ databases">
        <title>Genome analysis of coral dinoflagellate symbionts highlights evolutionary adaptations to a symbiotic lifestyle.</title>
        <authorList>
            <person name="Aranda M."/>
            <person name="Li Y."/>
            <person name="Liew Y.J."/>
            <person name="Baumgarten S."/>
            <person name="Simakov O."/>
            <person name="Wilson M."/>
            <person name="Piel J."/>
            <person name="Ashoor H."/>
            <person name="Bougouffa S."/>
            <person name="Bajic V.B."/>
            <person name="Ryu T."/>
            <person name="Ravasi T."/>
            <person name="Bayer T."/>
            <person name="Micklem G."/>
            <person name="Kim H."/>
            <person name="Bhak J."/>
            <person name="Lajeunesse T.C."/>
            <person name="Voolstra C.R."/>
        </authorList>
    </citation>
    <scope>NUCLEOTIDE SEQUENCE [LARGE SCALE GENOMIC DNA]</scope>
    <source>
        <strain evidence="1 2">CCMP2467</strain>
    </source>
</reference>
<dbReference type="SUPFAM" id="SSF53756">
    <property type="entry name" value="UDP-Glycosyltransferase/glycogen phosphorylase"/>
    <property type="match status" value="1"/>
</dbReference>
<sequence length="360" mass="39624">MLRKAQACIAWYTVTFISPCPAKGLAVVLRLALMFPGSRYLSQQRAHPNITIVAGTDNIEEIYRQTAVLLMPSLWQESFGLVAVEENCGPDCQIAPKKRSSDLVLGKTCAAMKVLRDPELYLSEENDDDTFDILMHLQGNWYCESDGQLVGSVSGSLITWIRPWVPTSGVVGSRMPNESEAHVALEMEGHVLIGQVCLETQKSIVWNNGQELQVQNVRLVHDSRTREMLRGITMEDAELTLNPLRSMTFQDDNTSEALPESGGQLSKPLTVSGIHRQRRLGAKVVPRFCDAAGARRKAARNMSAVTASLAEKAQVMADYDVSSMSDAQVPSQQHCREELAWRSKVLNGKGDDAAGNVLVV</sequence>
<keyword evidence="2" id="KW-1185">Reference proteome</keyword>
<comment type="caution">
    <text evidence="1">The sequence shown here is derived from an EMBL/GenBank/DDBJ whole genome shotgun (WGS) entry which is preliminary data.</text>
</comment>
<gene>
    <name evidence="1" type="ORF">AK812_SmicGene11743</name>
</gene>
<protein>
    <submittedName>
        <fullName evidence="1">Uncharacterized protein</fullName>
    </submittedName>
</protein>
<dbReference type="OrthoDB" id="447306at2759"/>
<evidence type="ECO:0000313" key="1">
    <source>
        <dbReference type="EMBL" id="OLQ05125.1"/>
    </source>
</evidence>
<dbReference type="AlphaFoldDB" id="A0A1Q9ECG1"/>